<protein>
    <submittedName>
        <fullName evidence="1">Uncharacterized protein</fullName>
    </submittedName>
</protein>
<dbReference type="AlphaFoldDB" id="G4QHS0"/>
<dbReference type="OrthoDB" id="5916747at2"/>
<organism evidence="1 2">
    <name type="scientific">Glaciecola nitratireducens (strain JCM 12485 / KCTC 12276 / FR1064)</name>
    <dbReference type="NCBI Taxonomy" id="1085623"/>
    <lineage>
        <taxon>Bacteria</taxon>
        <taxon>Pseudomonadati</taxon>
        <taxon>Pseudomonadota</taxon>
        <taxon>Gammaproteobacteria</taxon>
        <taxon>Alteromonadales</taxon>
        <taxon>Alteromonadaceae</taxon>
        <taxon>Brumicola</taxon>
    </lineage>
</organism>
<proteinExistence type="predicted"/>
<gene>
    <name evidence="1" type="ordered locus">GNIT_2194</name>
</gene>
<evidence type="ECO:0000313" key="2">
    <source>
        <dbReference type="Proteomes" id="UP000009282"/>
    </source>
</evidence>
<name>G4QHS0_GLANF</name>
<accession>G4QHS0</accession>
<dbReference type="HOGENOM" id="CLU_1233594_0_0_6"/>
<dbReference type="RefSeq" id="WP_014109170.1">
    <property type="nucleotide sequence ID" value="NC_016041.1"/>
</dbReference>
<dbReference type="Proteomes" id="UP000009282">
    <property type="component" value="Chromosome"/>
</dbReference>
<reference evidence="1 2" key="1">
    <citation type="journal article" date="2011" name="J. Bacteriol.">
        <title>Complete genome sequence of seawater bacterium Glaciecola nitratireducens FR1064T.</title>
        <authorList>
            <person name="Bian F."/>
            <person name="Qin Q.L."/>
            <person name="Xie B.B."/>
            <person name="Shu Y.L."/>
            <person name="Zhang X.Y."/>
            <person name="Yu Y."/>
            <person name="Chen B."/>
            <person name="Chen X.L."/>
            <person name="Zhou B.C."/>
            <person name="Zhang Y.Z."/>
        </authorList>
    </citation>
    <scope>NUCLEOTIDE SEQUENCE [LARGE SCALE GENOMIC DNA]</scope>
    <source>
        <strain evidence="2">JCM 12485 / KCTC 12276 / FR1064</strain>
    </source>
</reference>
<dbReference type="KEGG" id="gni:GNIT_2194"/>
<evidence type="ECO:0000313" key="1">
    <source>
        <dbReference type="EMBL" id="AEP30297.1"/>
    </source>
</evidence>
<dbReference type="EMBL" id="CP003060">
    <property type="protein sequence ID" value="AEP30297.1"/>
    <property type="molecule type" value="Genomic_DNA"/>
</dbReference>
<keyword evidence="2" id="KW-1185">Reference proteome</keyword>
<sequence length="224" mass="25389">MKLISAIKPIINWISRSEKNTQLAPVQEITTSIWRDTGQVYYFLNTLKLSYESDYGSVSFENLNLDSLTSLLSELRNTQQPHLKQKVTAGQTFAFNISLCGVTWEENADSIRVKAIAEAAMLRAVNSDFTRSQAVFKHESFLEHNDILNAPSISNNGGIYTYSNISIEQFVEQLEHANSTISNNLKRRINVQPENFKQLFSEHEKTALDNLLGPSENMKEKPKS</sequence>